<feature type="compositionally biased region" description="Basic residues" evidence="1">
    <location>
        <begin position="175"/>
        <end position="184"/>
    </location>
</feature>
<dbReference type="SUPFAM" id="SSF52047">
    <property type="entry name" value="RNI-like"/>
    <property type="match status" value="1"/>
</dbReference>
<dbReference type="OrthoDB" id="9994419at2759"/>
<gene>
    <name evidence="2" type="ORF">A7U60_g8186</name>
</gene>
<comment type="caution">
    <text evidence="2">The sequence shown here is derived from an EMBL/GenBank/DDBJ whole genome shotgun (WGS) entry which is preliminary data.</text>
</comment>
<dbReference type="Gene3D" id="3.80.10.10">
    <property type="entry name" value="Ribonuclease Inhibitor"/>
    <property type="match status" value="1"/>
</dbReference>
<keyword evidence="3" id="KW-1185">Reference proteome</keyword>
<evidence type="ECO:0000313" key="2">
    <source>
        <dbReference type="EMBL" id="OCB84666.1"/>
    </source>
</evidence>
<accession>A0A9Q5HRM0</accession>
<dbReference type="Proteomes" id="UP000757232">
    <property type="component" value="Unassembled WGS sequence"/>
</dbReference>
<sequence>MASASLVAQFPPELYDAICSAIYFAGNLPAQPSLDPVVLDDSLIPTGLPSSYPPSQWSEDTTRRTLAALCLVNHDWLEAAKPWLWRRIEVRLPQGWLAFVGEVTGGEEDINEVQLESTIQQAANAALASGSLGLPDDETSKKLLHETIVASLSGPDSSIPPELLSPPASREPSPRRLRAKSKSPARWKIMQSINSALQTVVQQDDGSSLYVPIPQNIDPGLHVRRIDFSHFRTIGMRRLTGEAIKHRFVTWERLENVLKECPNLTAFGGTEYMDGALNLSVLKELFLRGSPCRGRGRSSRARSLLADSADDQEELDAERRKECKDLVAVDFTGCVSAIFFNAIQDFVLTYINVDAANSSDDEHGRSSSAHRGTKEPTQFPGLQRLGLFGVKTILPDILHPFVLAFPSLTHLDLSNTRVASDLLEALGSSTTVRLEVLALARCTHLTGESISNFLVNSPVTRNLRHLNLYGDVTYPSPLTHDQLTQLITQAPCFTSGALEYLDLSSAKLTPAHMSAFPPQTHLRSLGLSYIIGLPLRFIADFIRTRASNVEVLTLIHTSPELIIPSSGRVFNASMALHGTIIQPLCMPLVHFYPGLSSEEDIFMTQDAVTRLRVLELSMPLLNGLGAGAGTWRIIRSKGGRAWYVDVASGWTAEPAPPGSKPSTSQSDLDGVATNGARFRRGLAHNHPLRVALERLADARGNVSSGTGWHSRKMEVLDGDGMLGQEDGLYGAVAFAYQG</sequence>
<organism evidence="2 3">
    <name type="scientific">Sanghuangporus baumii</name>
    <name type="common">Phellinus baumii</name>
    <dbReference type="NCBI Taxonomy" id="108892"/>
    <lineage>
        <taxon>Eukaryota</taxon>
        <taxon>Fungi</taxon>
        <taxon>Dikarya</taxon>
        <taxon>Basidiomycota</taxon>
        <taxon>Agaricomycotina</taxon>
        <taxon>Agaricomycetes</taxon>
        <taxon>Hymenochaetales</taxon>
        <taxon>Hymenochaetaceae</taxon>
        <taxon>Sanghuangporus</taxon>
    </lineage>
</organism>
<protein>
    <submittedName>
        <fullName evidence="2">Uncharacterized protein</fullName>
    </submittedName>
</protein>
<evidence type="ECO:0000256" key="1">
    <source>
        <dbReference type="SAM" id="MobiDB-lite"/>
    </source>
</evidence>
<dbReference type="InterPro" id="IPR032675">
    <property type="entry name" value="LRR_dom_sf"/>
</dbReference>
<proteinExistence type="predicted"/>
<dbReference type="AlphaFoldDB" id="A0A9Q5HRM0"/>
<feature type="region of interest" description="Disordered" evidence="1">
    <location>
        <begin position="152"/>
        <end position="184"/>
    </location>
</feature>
<feature type="compositionally biased region" description="Low complexity" evidence="1">
    <location>
        <begin position="160"/>
        <end position="171"/>
    </location>
</feature>
<reference evidence="2" key="1">
    <citation type="submission" date="2016-06" db="EMBL/GenBank/DDBJ databases">
        <title>Draft Genome sequence of the fungus Inonotus baumii.</title>
        <authorList>
            <person name="Zhu H."/>
            <person name="Lin W."/>
        </authorList>
    </citation>
    <scope>NUCLEOTIDE SEQUENCE</scope>
    <source>
        <strain evidence="2">821</strain>
    </source>
</reference>
<name>A0A9Q5HRM0_SANBA</name>
<dbReference type="EMBL" id="LNZH02000214">
    <property type="protein sequence ID" value="OCB84666.1"/>
    <property type="molecule type" value="Genomic_DNA"/>
</dbReference>
<evidence type="ECO:0000313" key="3">
    <source>
        <dbReference type="Proteomes" id="UP000757232"/>
    </source>
</evidence>